<gene>
    <name evidence="3" type="ORF">BJ983_005543</name>
</gene>
<feature type="domain" description="AMP-dependent synthetase/ligase" evidence="2">
    <location>
        <begin position="14"/>
        <end position="88"/>
    </location>
</feature>
<reference evidence="3 4" key="1">
    <citation type="submission" date="2020-07" db="EMBL/GenBank/DDBJ databases">
        <title>Sequencing the genomes of 1000 actinobacteria strains.</title>
        <authorList>
            <person name="Klenk H.-P."/>
        </authorList>
    </citation>
    <scope>NUCLEOTIDE SEQUENCE [LARGE SCALE GENOMIC DNA]</scope>
    <source>
        <strain evidence="3 4">DSM 45772</strain>
    </source>
</reference>
<dbReference type="EMBL" id="JACCBN010000001">
    <property type="protein sequence ID" value="NYD39441.1"/>
    <property type="molecule type" value="Genomic_DNA"/>
</dbReference>
<dbReference type="Gene3D" id="3.30.300.30">
    <property type="match status" value="1"/>
</dbReference>
<protein>
    <submittedName>
        <fullName evidence="3">Bile acid-coenzyme A ligase</fullName>
    </submittedName>
</protein>
<accession>A0A7Y9J8T7</accession>
<evidence type="ECO:0000256" key="1">
    <source>
        <dbReference type="SAM" id="MobiDB-lite"/>
    </source>
</evidence>
<dbReference type="GO" id="GO:0006631">
    <property type="term" value="P:fatty acid metabolic process"/>
    <property type="evidence" value="ECO:0007669"/>
    <property type="project" value="TreeGrafter"/>
</dbReference>
<evidence type="ECO:0000313" key="4">
    <source>
        <dbReference type="Proteomes" id="UP000535890"/>
    </source>
</evidence>
<dbReference type="Gene3D" id="3.40.50.12780">
    <property type="entry name" value="N-terminal domain of ligase-like"/>
    <property type="match status" value="1"/>
</dbReference>
<comment type="caution">
    <text evidence="3">The sequence shown here is derived from an EMBL/GenBank/DDBJ whole genome shotgun (WGS) entry which is preliminary data.</text>
</comment>
<evidence type="ECO:0000259" key="2">
    <source>
        <dbReference type="Pfam" id="PF00501"/>
    </source>
</evidence>
<dbReference type="PANTHER" id="PTHR43201:SF32">
    <property type="entry name" value="2-SUCCINYLBENZOATE--COA LIGASE, CHLOROPLASTIC_PEROXISOMAL"/>
    <property type="match status" value="1"/>
</dbReference>
<name>A0A7Y9J8T7_9PSEU</name>
<evidence type="ECO:0000313" key="3">
    <source>
        <dbReference type="EMBL" id="NYD39441.1"/>
    </source>
</evidence>
<feature type="domain" description="AMP-dependent synthetase/ligase" evidence="2">
    <location>
        <begin position="127"/>
        <end position="317"/>
    </location>
</feature>
<dbReference type="InterPro" id="IPR000873">
    <property type="entry name" value="AMP-dep_synth/lig_dom"/>
</dbReference>
<dbReference type="InterPro" id="IPR042099">
    <property type="entry name" value="ANL_N_sf"/>
</dbReference>
<dbReference type="PANTHER" id="PTHR43201">
    <property type="entry name" value="ACYL-COA SYNTHETASE"/>
    <property type="match status" value="1"/>
</dbReference>
<dbReference type="Pfam" id="PF00501">
    <property type="entry name" value="AMP-binding"/>
    <property type="match status" value="2"/>
</dbReference>
<dbReference type="GO" id="GO:0031956">
    <property type="term" value="F:medium-chain fatty acid-CoA ligase activity"/>
    <property type="evidence" value="ECO:0007669"/>
    <property type="project" value="TreeGrafter"/>
</dbReference>
<dbReference type="RefSeq" id="WP_179796755.1">
    <property type="nucleotide sequence ID" value="NZ_BAABHP010000009.1"/>
</dbReference>
<organism evidence="3 4">
    <name type="scientific">Actinomycetospora corticicola</name>
    <dbReference type="NCBI Taxonomy" id="663602"/>
    <lineage>
        <taxon>Bacteria</taxon>
        <taxon>Bacillati</taxon>
        <taxon>Actinomycetota</taxon>
        <taxon>Actinomycetes</taxon>
        <taxon>Pseudonocardiales</taxon>
        <taxon>Pseudonocardiaceae</taxon>
        <taxon>Actinomycetospora</taxon>
    </lineage>
</organism>
<dbReference type="Proteomes" id="UP000535890">
    <property type="component" value="Unassembled WGS sequence"/>
</dbReference>
<keyword evidence="4" id="KW-1185">Reference proteome</keyword>
<dbReference type="InterPro" id="IPR045851">
    <property type="entry name" value="AMP-bd_C_sf"/>
</dbReference>
<dbReference type="AlphaFoldDB" id="A0A7Y9J8T7"/>
<sequence length="464" mass="48806">MTVQPIGAALDLLADRDPDRPAVHEVPSGRTVTRREVADRSAALAAAWADAVAPEDLVGLHLGNTADLVVACAAVWRLGATPLPLPPEPATVLDVAAPALVVGSLPDPTPGRIADRPPASSWKATSSGGSTGAPKVVVSTGRATVDPDADVAPYLPREQIQLVSGPLHHSAPFTYALRGLMTGHTLVLLDRFSPAAVLAAIPRFGVTWALLVPSMLHRLARHPDVGAADLGSLRHLVHLGAPCPPGLKRWWLDRVGAERVVEVYASSESAGITMIRGDEWLAAPGSVGRPVGGSEFRVVDARGTELPTGEVGEVIMTRTGGPRYRYLGGTARRVPGWEGWDALGDLGWLDDEGRLFLVDRADDVIRRDGHEVHPARVEAALERHPAVRSAAVFELHGGVHALLDLDREADPDAVVAAAELPPWAVPTGVELVGGPLRDDAGKVRRHALRAARLSGGAGSGRRDG</sequence>
<keyword evidence="3" id="KW-0436">Ligase</keyword>
<feature type="region of interest" description="Disordered" evidence="1">
    <location>
        <begin position="107"/>
        <end position="135"/>
    </location>
</feature>
<dbReference type="SUPFAM" id="SSF56801">
    <property type="entry name" value="Acetyl-CoA synthetase-like"/>
    <property type="match status" value="1"/>
</dbReference>
<proteinExistence type="predicted"/>